<sequence length="267" mass="30629">MKLKSVIFSLFIFLLVAPLSIHASQESAIDKLELISDEALQMVKSSRYEDAKKLLDYFSEQFLTYTMDDRPFSMDELRIVTVAHNDAVEATTDANMSHNERVNRVTKFRLVMDAITSSHQPMWTEMEGPILTVFGGLKEAAVNGDNEDFHSKLNSFLSMYDVIYPSLKLDIAADRIQKLDARINFIDHYRPRVLTEASSQKELEILESDLKNIFDEMTEDDADPSLWWVIISTGSIIIVTLSYVGWRKYKGDKEIEKAKQRSSKLKN</sequence>
<dbReference type="Proteomes" id="UP001290455">
    <property type="component" value="Unassembled WGS sequence"/>
</dbReference>
<dbReference type="RefSeq" id="WP_322447540.1">
    <property type="nucleotide sequence ID" value="NZ_JAXOFX010000011.1"/>
</dbReference>
<evidence type="ECO:0000256" key="2">
    <source>
        <dbReference type="SAM" id="SignalP"/>
    </source>
</evidence>
<evidence type="ECO:0000256" key="1">
    <source>
        <dbReference type="SAM" id="Phobius"/>
    </source>
</evidence>
<gene>
    <name evidence="3" type="primary">ypjB</name>
    <name evidence="3" type="ORF">SM124_16105</name>
</gene>
<organism evidence="3 4">
    <name type="scientific">Robertmurraya mangrovi</name>
    <dbReference type="NCBI Taxonomy" id="3098077"/>
    <lineage>
        <taxon>Bacteria</taxon>
        <taxon>Bacillati</taxon>
        <taxon>Bacillota</taxon>
        <taxon>Bacilli</taxon>
        <taxon>Bacillales</taxon>
        <taxon>Bacillaceae</taxon>
        <taxon>Robertmurraya</taxon>
    </lineage>
</organism>
<feature type="signal peptide" evidence="2">
    <location>
        <begin position="1"/>
        <end position="23"/>
    </location>
</feature>
<feature type="transmembrane region" description="Helical" evidence="1">
    <location>
        <begin position="226"/>
        <end position="246"/>
    </location>
</feature>
<keyword evidence="1" id="KW-0472">Membrane</keyword>
<dbReference type="EMBL" id="JAXOFX010000011">
    <property type="protein sequence ID" value="MDZ5473242.1"/>
    <property type="molecule type" value="Genomic_DNA"/>
</dbReference>
<dbReference type="InterPro" id="IPR014231">
    <property type="entry name" value="Spore_YpjB"/>
</dbReference>
<name>A0ABU5J1L7_9BACI</name>
<comment type="caution">
    <text evidence="3">The sequence shown here is derived from an EMBL/GenBank/DDBJ whole genome shotgun (WGS) entry which is preliminary data.</text>
</comment>
<evidence type="ECO:0000313" key="3">
    <source>
        <dbReference type="EMBL" id="MDZ5473242.1"/>
    </source>
</evidence>
<accession>A0ABU5J1L7</accession>
<dbReference type="NCBIfam" id="TIGR02878">
    <property type="entry name" value="spore_ypjB"/>
    <property type="match status" value="1"/>
</dbReference>
<keyword evidence="1" id="KW-0812">Transmembrane</keyword>
<evidence type="ECO:0000313" key="4">
    <source>
        <dbReference type="Proteomes" id="UP001290455"/>
    </source>
</evidence>
<reference evidence="3 4" key="1">
    <citation type="submission" date="2023-11" db="EMBL/GenBank/DDBJ databases">
        <title>Bacillus jintuensis, isolated from a mudflat on the Beibu Gulf coast.</title>
        <authorList>
            <person name="Li M."/>
        </authorList>
    </citation>
    <scope>NUCLEOTIDE SEQUENCE [LARGE SCALE GENOMIC DNA]</scope>
    <source>
        <strain evidence="3 4">31A1R</strain>
    </source>
</reference>
<feature type="chain" id="PRO_5046590616" evidence="2">
    <location>
        <begin position="24"/>
        <end position="267"/>
    </location>
</feature>
<protein>
    <submittedName>
        <fullName evidence="3">Sporulation protein YpjB</fullName>
    </submittedName>
</protein>
<dbReference type="Pfam" id="PF09577">
    <property type="entry name" value="Spore_YpjB"/>
    <property type="match status" value="1"/>
</dbReference>
<keyword evidence="2" id="KW-0732">Signal</keyword>
<proteinExistence type="predicted"/>
<keyword evidence="4" id="KW-1185">Reference proteome</keyword>
<keyword evidence="1" id="KW-1133">Transmembrane helix</keyword>